<name>A0ABW2PB37_9ACTN</name>
<dbReference type="Proteomes" id="UP001596496">
    <property type="component" value="Unassembled WGS sequence"/>
</dbReference>
<gene>
    <name evidence="3" type="ORF">ACFQSB_31645</name>
</gene>
<keyword evidence="2" id="KW-0812">Transmembrane</keyword>
<comment type="caution">
    <text evidence="3">The sequence shown here is derived from an EMBL/GenBank/DDBJ whole genome shotgun (WGS) entry which is preliminary data.</text>
</comment>
<dbReference type="RefSeq" id="WP_380830520.1">
    <property type="nucleotide sequence ID" value="NZ_JBHTCG010000030.1"/>
</dbReference>
<protein>
    <submittedName>
        <fullName evidence="3">Uncharacterized protein</fullName>
    </submittedName>
</protein>
<evidence type="ECO:0000256" key="2">
    <source>
        <dbReference type="SAM" id="Phobius"/>
    </source>
</evidence>
<evidence type="ECO:0000313" key="3">
    <source>
        <dbReference type="EMBL" id="MFC7386801.1"/>
    </source>
</evidence>
<keyword evidence="2" id="KW-0472">Membrane</keyword>
<feature type="transmembrane region" description="Helical" evidence="2">
    <location>
        <begin position="39"/>
        <end position="62"/>
    </location>
</feature>
<sequence length="142" mass="14256">MRRSRARIFTRLAVIATGLVMVALGVALPMAGLDDADKYASVLGAFTGVAGLALSAYGVVLARRAPAEAPAQEGTSPPPKPDSGAGRVRNSVSGTVHGPVLQADTFTGPVTIGAPAPPPAVPGEVTAEQREGRAHKATPPSA</sequence>
<proteinExistence type="predicted"/>
<feature type="region of interest" description="Disordered" evidence="1">
    <location>
        <begin position="66"/>
        <end position="142"/>
    </location>
</feature>
<evidence type="ECO:0000256" key="1">
    <source>
        <dbReference type="SAM" id="MobiDB-lite"/>
    </source>
</evidence>
<organism evidence="3 4">
    <name type="scientific">Sphaerisporangium rhizosphaerae</name>
    <dbReference type="NCBI Taxonomy" id="2269375"/>
    <lineage>
        <taxon>Bacteria</taxon>
        <taxon>Bacillati</taxon>
        <taxon>Actinomycetota</taxon>
        <taxon>Actinomycetes</taxon>
        <taxon>Streptosporangiales</taxon>
        <taxon>Streptosporangiaceae</taxon>
        <taxon>Sphaerisporangium</taxon>
    </lineage>
</organism>
<evidence type="ECO:0000313" key="4">
    <source>
        <dbReference type="Proteomes" id="UP001596496"/>
    </source>
</evidence>
<dbReference type="EMBL" id="JBHTCG010000030">
    <property type="protein sequence ID" value="MFC7386801.1"/>
    <property type="molecule type" value="Genomic_DNA"/>
</dbReference>
<accession>A0ABW2PB37</accession>
<feature type="transmembrane region" description="Helical" evidence="2">
    <location>
        <begin position="12"/>
        <end position="33"/>
    </location>
</feature>
<reference evidence="4" key="1">
    <citation type="journal article" date="2019" name="Int. J. Syst. Evol. Microbiol.">
        <title>The Global Catalogue of Microorganisms (GCM) 10K type strain sequencing project: providing services to taxonomists for standard genome sequencing and annotation.</title>
        <authorList>
            <consortium name="The Broad Institute Genomics Platform"/>
            <consortium name="The Broad Institute Genome Sequencing Center for Infectious Disease"/>
            <person name="Wu L."/>
            <person name="Ma J."/>
        </authorList>
    </citation>
    <scope>NUCLEOTIDE SEQUENCE [LARGE SCALE GENOMIC DNA]</scope>
    <source>
        <strain evidence="4">CECT 7649</strain>
    </source>
</reference>
<keyword evidence="2" id="KW-1133">Transmembrane helix</keyword>
<keyword evidence="4" id="KW-1185">Reference proteome</keyword>